<dbReference type="AlphaFoldDB" id="A0AAE1YQT7"/>
<dbReference type="Proteomes" id="UP001293254">
    <property type="component" value="Unassembled WGS sequence"/>
</dbReference>
<comment type="caution">
    <text evidence="2">The sequence shown here is derived from an EMBL/GenBank/DDBJ whole genome shotgun (WGS) entry which is preliminary data.</text>
</comment>
<evidence type="ECO:0000256" key="1">
    <source>
        <dbReference type="SAM" id="MobiDB-lite"/>
    </source>
</evidence>
<reference evidence="2" key="2">
    <citation type="journal article" date="2024" name="Plant">
        <title>Genomic evolution and insights into agronomic trait innovations of Sesamum species.</title>
        <authorList>
            <person name="Miao H."/>
            <person name="Wang L."/>
            <person name="Qu L."/>
            <person name="Liu H."/>
            <person name="Sun Y."/>
            <person name="Le M."/>
            <person name="Wang Q."/>
            <person name="Wei S."/>
            <person name="Zheng Y."/>
            <person name="Lin W."/>
            <person name="Duan Y."/>
            <person name="Cao H."/>
            <person name="Xiong S."/>
            <person name="Wang X."/>
            <person name="Wei L."/>
            <person name="Li C."/>
            <person name="Ma Q."/>
            <person name="Ju M."/>
            <person name="Zhao R."/>
            <person name="Li G."/>
            <person name="Mu C."/>
            <person name="Tian Q."/>
            <person name="Mei H."/>
            <person name="Zhang T."/>
            <person name="Gao T."/>
            <person name="Zhang H."/>
        </authorList>
    </citation>
    <scope>NUCLEOTIDE SEQUENCE</scope>
    <source>
        <strain evidence="2">3651</strain>
    </source>
</reference>
<reference evidence="2" key="1">
    <citation type="submission" date="2020-06" db="EMBL/GenBank/DDBJ databases">
        <authorList>
            <person name="Li T."/>
            <person name="Hu X."/>
            <person name="Zhang T."/>
            <person name="Song X."/>
            <person name="Zhang H."/>
            <person name="Dai N."/>
            <person name="Sheng W."/>
            <person name="Hou X."/>
            <person name="Wei L."/>
        </authorList>
    </citation>
    <scope>NUCLEOTIDE SEQUENCE</scope>
    <source>
        <strain evidence="2">3651</strain>
        <tissue evidence="2">Leaf</tissue>
    </source>
</reference>
<keyword evidence="3" id="KW-1185">Reference proteome</keyword>
<accession>A0AAE1YQT7</accession>
<proteinExistence type="predicted"/>
<evidence type="ECO:0000313" key="2">
    <source>
        <dbReference type="EMBL" id="KAK4434879.1"/>
    </source>
</evidence>
<name>A0AAE1YQT7_9LAMI</name>
<gene>
    <name evidence="2" type="ORF">Salat_0650800</name>
</gene>
<sequence>MPSPSPPYLRGHNPSPKHAPTRPTQSPLVPPSPAPTLAAHHRHSLPPPPFPPRARFSFACIGTLPYPPPRCDPNTPPPQAPSLRRHDSLLPCARSSTTQADGRECLLFGE</sequence>
<dbReference type="EMBL" id="JACGWO010000002">
    <property type="protein sequence ID" value="KAK4434879.1"/>
    <property type="molecule type" value="Genomic_DNA"/>
</dbReference>
<feature type="region of interest" description="Disordered" evidence="1">
    <location>
        <begin position="1"/>
        <end position="52"/>
    </location>
</feature>
<organism evidence="2 3">
    <name type="scientific">Sesamum alatum</name>
    <dbReference type="NCBI Taxonomy" id="300844"/>
    <lineage>
        <taxon>Eukaryota</taxon>
        <taxon>Viridiplantae</taxon>
        <taxon>Streptophyta</taxon>
        <taxon>Embryophyta</taxon>
        <taxon>Tracheophyta</taxon>
        <taxon>Spermatophyta</taxon>
        <taxon>Magnoliopsida</taxon>
        <taxon>eudicotyledons</taxon>
        <taxon>Gunneridae</taxon>
        <taxon>Pentapetalae</taxon>
        <taxon>asterids</taxon>
        <taxon>lamiids</taxon>
        <taxon>Lamiales</taxon>
        <taxon>Pedaliaceae</taxon>
        <taxon>Sesamum</taxon>
    </lineage>
</organism>
<protein>
    <submittedName>
        <fullName evidence="2">Uncharacterized protein</fullName>
    </submittedName>
</protein>
<evidence type="ECO:0000313" key="3">
    <source>
        <dbReference type="Proteomes" id="UP001293254"/>
    </source>
</evidence>